<name>A0AAE0B483_9ROSI</name>
<dbReference type="GO" id="GO:0043531">
    <property type="term" value="F:ADP binding"/>
    <property type="evidence" value="ECO:0007669"/>
    <property type="project" value="InterPro"/>
</dbReference>
<organism evidence="2 3">
    <name type="scientific">Dipteronia sinensis</name>
    <dbReference type="NCBI Taxonomy" id="43782"/>
    <lineage>
        <taxon>Eukaryota</taxon>
        <taxon>Viridiplantae</taxon>
        <taxon>Streptophyta</taxon>
        <taxon>Embryophyta</taxon>
        <taxon>Tracheophyta</taxon>
        <taxon>Spermatophyta</taxon>
        <taxon>Magnoliopsida</taxon>
        <taxon>eudicotyledons</taxon>
        <taxon>Gunneridae</taxon>
        <taxon>Pentapetalae</taxon>
        <taxon>rosids</taxon>
        <taxon>malvids</taxon>
        <taxon>Sapindales</taxon>
        <taxon>Sapindaceae</taxon>
        <taxon>Hippocastanoideae</taxon>
        <taxon>Acereae</taxon>
        <taxon>Dipteronia</taxon>
    </lineage>
</organism>
<dbReference type="AlphaFoldDB" id="A0AAE0B483"/>
<evidence type="ECO:0000313" key="2">
    <source>
        <dbReference type="EMBL" id="KAK3228859.1"/>
    </source>
</evidence>
<dbReference type="FunFam" id="1.10.8.430:FF:000002">
    <property type="entry name" value="Disease resistance protein (TIR-NBS-LRR class)"/>
    <property type="match status" value="1"/>
</dbReference>
<dbReference type="PANTHER" id="PTHR11017">
    <property type="entry name" value="LEUCINE-RICH REPEAT-CONTAINING PROTEIN"/>
    <property type="match status" value="1"/>
</dbReference>
<dbReference type="Pfam" id="PF00931">
    <property type="entry name" value="NB-ARC"/>
    <property type="match status" value="1"/>
</dbReference>
<evidence type="ECO:0000259" key="1">
    <source>
        <dbReference type="PROSITE" id="PS50104"/>
    </source>
</evidence>
<dbReference type="GO" id="GO:0006952">
    <property type="term" value="P:defense response"/>
    <property type="evidence" value="ECO:0007669"/>
    <property type="project" value="InterPro"/>
</dbReference>
<dbReference type="GO" id="GO:0007165">
    <property type="term" value="P:signal transduction"/>
    <property type="evidence" value="ECO:0007669"/>
    <property type="project" value="InterPro"/>
</dbReference>
<dbReference type="EMBL" id="JANJYJ010000001">
    <property type="protein sequence ID" value="KAK3228859.1"/>
    <property type="molecule type" value="Genomic_DNA"/>
</dbReference>
<dbReference type="InterPro" id="IPR035897">
    <property type="entry name" value="Toll_tir_struct_dom_sf"/>
</dbReference>
<dbReference type="Gene3D" id="3.40.50.300">
    <property type="entry name" value="P-loop containing nucleotide triphosphate hydrolases"/>
    <property type="match status" value="1"/>
</dbReference>
<comment type="caution">
    <text evidence="2">The sequence shown here is derived from an EMBL/GenBank/DDBJ whole genome shotgun (WGS) entry which is preliminary data.</text>
</comment>
<dbReference type="InterPro" id="IPR042197">
    <property type="entry name" value="Apaf_helical"/>
</dbReference>
<dbReference type="InterPro" id="IPR002182">
    <property type="entry name" value="NB-ARC"/>
</dbReference>
<feature type="domain" description="TIR" evidence="1">
    <location>
        <begin position="1"/>
        <end position="82"/>
    </location>
</feature>
<proteinExistence type="predicted"/>
<sequence>MKVPNVFPVFYKVDPSDIRNQRGDFKTAFDKHEKDFKDNPEKVQRWRSTLKQVCNLSGWPLKDDRPEAEFITSIINTIWKSLNINSNVAEDFVGIDSVEKIYKLLETGSNDTRFIGIWGMGGVGKTALARVVFDSLSHKYQYDGMCFLANVREVSKQSGLTHLQEMLLSKVSNESNLKICDPYEGISYIRRLLCHKRVLVVLDDVDNQLEQLEKLAGKHNWFGSGSIIVVTARNKQVLISHGISSIYELQGLEHDDALQLFHMKAFTHEQHTDDHVELSKKIVQHAKGLPLALVLLGSSLCGRSVEEWKSALNRLRQVPNENILKQLRISYDGLEEIDKKIFLDIACFFKGKNKYRVIEILDSCDFHSTFGIGGAHR</sequence>
<dbReference type="SUPFAM" id="SSF52200">
    <property type="entry name" value="Toll/Interleukin receptor TIR domain"/>
    <property type="match status" value="1"/>
</dbReference>
<reference evidence="2" key="1">
    <citation type="journal article" date="2023" name="Plant J.">
        <title>Genome sequences and population genomics provide insights into the demographic history, inbreeding, and mutation load of two 'living fossil' tree species of Dipteronia.</title>
        <authorList>
            <person name="Feng Y."/>
            <person name="Comes H.P."/>
            <person name="Chen J."/>
            <person name="Zhu S."/>
            <person name="Lu R."/>
            <person name="Zhang X."/>
            <person name="Li P."/>
            <person name="Qiu J."/>
            <person name="Olsen K.M."/>
            <person name="Qiu Y."/>
        </authorList>
    </citation>
    <scope>NUCLEOTIDE SEQUENCE</scope>
    <source>
        <strain evidence="2">NBL</strain>
    </source>
</reference>
<dbReference type="InterPro" id="IPR027417">
    <property type="entry name" value="P-loop_NTPase"/>
</dbReference>
<protein>
    <recommendedName>
        <fullName evidence="1">TIR domain-containing protein</fullName>
    </recommendedName>
</protein>
<dbReference type="PANTHER" id="PTHR11017:SF527">
    <property type="entry name" value="TMV RESISTANCE PROTEIN N-LIKE"/>
    <property type="match status" value="1"/>
</dbReference>
<dbReference type="PROSITE" id="PS50104">
    <property type="entry name" value="TIR"/>
    <property type="match status" value="1"/>
</dbReference>
<evidence type="ECO:0000313" key="3">
    <source>
        <dbReference type="Proteomes" id="UP001281410"/>
    </source>
</evidence>
<accession>A0AAE0B483</accession>
<dbReference type="Pfam" id="PF01582">
    <property type="entry name" value="TIR"/>
    <property type="match status" value="1"/>
</dbReference>
<gene>
    <name evidence="2" type="ORF">Dsin_000740</name>
</gene>
<dbReference type="Gene3D" id="1.10.8.430">
    <property type="entry name" value="Helical domain of apoptotic protease-activating factors"/>
    <property type="match status" value="1"/>
</dbReference>
<dbReference type="Gene3D" id="3.40.50.10140">
    <property type="entry name" value="Toll/interleukin-1 receptor homology (TIR) domain"/>
    <property type="match status" value="1"/>
</dbReference>
<keyword evidence="3" id="KW-1185">Reference proteome</keyword>
<dbReference type="InterPro" id="IPR000157">
    <property type="entry name" value="TIR_dom"/>
</dbReference>
<dbReference type="PRINTS" id="PR00364">
    <property type="entry name" value="DISEASERSIST"/>
</dbReference>
<dbReference type="InterPro" id="IPR044974">
    <property type="entry name" value="Disease_R_plants"/>
</dbReference>
<dbReference type="Proteomes" id="UP001281410">
    <property type="component" value="Unassembled WGS sequence"/>
</dbReference>
<dbReference type="SUPFAM" id="SSF52540">
    <property type="entry name" value="P-loop containing nucleoside triphosphate hydrolases"/>
    <property type="match status" value="1"/>
</dbReference>